<sequence length="163" mass="18133">MAKWIAGKHPASKDWGCQYLEQIGVHWAWSADFSLVSVCTKCCLWSGPRKLFSEAILVGPTESRFVLGLHLEPPASKIFVVSVFSTPFVFCAPLRRLHPLSWLNAHHEGDRNNGKSAAAGSPHGTHLRSSCMEIACAVYSSKLRSKQRASVHPLEADWRIRPQ</sequence>
<proteinExistence type="predicted"/>
<dbReference type="InParanoid" id="E4ZS19"/>
<protein>
    <submittedName>
        <fullName evidence="1">Predicted protein</fullName>
    </submittedName>
</protein>
<dbReference type="Proteomes" id="UP000002668">
    <property type="component" value="Genome"/>
</dbReference>
<name>E4ZS19_LEPMJ</name>
<organism evidence="2">
    <name type="scientific">Leptosphaeria maculans (strain JN3 / isolate v23.1.3 / race Av1-4-5-6-7-8)</name>
    <name type="common">Blackleg fungus</name>
    <name type="synonym">Phoma lingam</name>
    <dbReference type="NCBI Taxonomy" id="985895"/>
    <lineage>
        <taxon>Eukaryota</taxon>
        <taxon>Fungi</taxon>
        <taxon>Dikarya</taxon>
        <taxon>Ascomycota</taxon>
        <taxon>Pezizomycotina</taxon>
        <taxon>Dothideomycetes</taxon>
        <taxon>Pleosporomycetidae</taxon>
        <taxon>Pleosporales</taxon>
        <taxon>Pleosporineae</taxon>
        <taxon>Leptosphaeriaceae</taxon>
        <taxon>Plenodomus</taxon>
        <taxon>Plenodomus lingam/Leptosphaeria maculans species complex</taxon>
    </lineage>
</organism>
<keyword evidence="2" id="KW-1185">Reference proteome</keyword>
<dbReference type="AlphaFoldDB" id="E4ZS19"/>
<evidence type="ECO:0000313" key="2">
    <source>
        <dbReference type="Proteomes" id="UP000002668"/>
    </source>
</evidence>
<dbReference type="EMBL" id="FP929120">
    <property type="protein sequence ID" value="CBX94199.1"/>
    <property type="molecule type" value="Genomic_DNA"/>
</dbReference>
<reference evidence="2" key="1">
    <citation type="journal article" date="2011" name="Nat. Commun.">
        <title>Effector diversification within compartments of the Leptosphaeria maculans genome affected by Repeat-Induced Point mutations.</title>
        <authorList>
            <person name="Rouxel T."/>
            <person name="Grandaubert J."/>
            <person name="Hane J.K."/>
            <person name="Hoede C."/>
            <person name="van de Wouw A.P."/>
            <person name="Couloux A."/>
            <person name="Dominguez V."/>
            <person name="Anthouard V."/>
            <person name="Bally P."/>
            <person name="Bourras S."/>
            <person name="Cozijnsen A.J."/>
            <person name="Ciuffetti L.M."/>
            <person name="Degrave A."/>
            <person name="Dilmaghani A."/>
            <person name="Duret L."/>
            <person name="Fudal I."/>
            <person name="Goodwin S.B."/>
            <person name="Gout L."/>
            <person name="Glaser N."/>
            <person name="Linglin J."/>
            <person name="Kema G.H.J."/>
            <person name="Lapalu N."/>
            <person name="Lawrence C.B."/>
            <person name="May K."/>
            <person name="Meyer M."/>
            <person name="Ollivier B."/>
            <person name="Poulain J."/>
            <person name="Schoch C.L."/>
            <person name="Simon A."/>
            <person name="Spatafora J.W."/>
            <person name="Stachowiak A."/>
            <person name="Turgeon B.G."/>
            <person name="Tyler B.M."/>
            <person name="Vincent D."/>
            <person name="Weissenbach J."/>
            <person name="Amselem J."/>
            <person name="Quesneville H."/>
            <person name="Oliver R.P."/>
            <person name="Wincker P."/>
            <person name="Balesdent M.-H."/>
            <person name="Howlett B.J."/>
        </authorList>
    </citation>
    <scope>NUCLEOTIDE SEQUENCE [LARGE SCALE GENOMIC DNA]</scope>
    <source>
        <strain evidence="2">JN3 / isolate v23.1.3 / race Av1-4-5-6-7-8</strain>
    </source>
</reference>
<accession>E4ZS19</accession>
<gene>
    <name evidence="1" type="ORF">LEMA_P123510.1</name>
</gene>
<dbReference type="HOGENOM" id="CLU_1627380_0_0_1"/>
<dbReference type="VEuPathDB" id="FungiDB:LEMA_P123510.1"/>
<evidence type="ECO:0000313" key="1">
    <source>
        <dbReference type="EMBL" id="CBX94199.1"/>
    </source>
</evidence>